<dbReference type="Pfam" id="PF00903">
    <property type="entry name" value="Glyoxalase"/>
    <property type="match status" value="1"/>
</dbReference>
<dbReference type="Proteomes" id="UP000634139">
    <property type="component" value="Unassembled WGS sequence"/>
</dbReference>
<reference evidence="2" key="2">
    <citation type="submission" date="2020-09" db="EMBL/GenBank/DDBJ databases">
        <authorList>
            <person name="Sun Q."/>
            <person name="Kim S."/>
        </authorList>
    </citation>
    <scope>NUCLEOTIDE SEQUENCE</scope>
    <source>
        <strain evidence="2">KCTC 32422</strain>
    </source>
</reference>
<dbReference type="PROSITE" id="PS51819">
    <property type="entry name" value="VOC"/>
    <property type="match status" value="1"/>
</dbReference>
<evidence type="ECO:0000313" key="2">
    <source>
        <dbReference type="EMBL" id="GHA04873.1"/>
    </source>
</evidence>
<dbReference type="Gene3D" id="3.10.180.10">
    <property type="entry name" value="2,3-Dihydroxybiphenyl 1,2-Dioxygenase, domain 1"/>
    <property type="match status" value="1"/>
</dbReference>
<evidence type="ECO:0000313" key="3">
    <source>
        <dbReference type="Proteomes" id="UP000634139"/>
    </source>
</evidence>
<dbReference type="InterPro" id="IPR037523">
    <property type="entry name" value="VOC_core"/>
</dbReference>
<dbReference type="InterPro" id="IPR029068">
    <property type="entry name" value="Glyas_Bleomycin-R_OHBP_Dase"/>
</dbReference>
<protein>
    <recommendedName>
        <fullName evidence="1">VOC domain-containing protein</fullName>
    </recommendedName>
</protein>
<gene>
    <name evidence="2" type="ORF">GCM10011617_27300</name>
</gene>
<dbReference type="InterPro" id="IPR004360">
    <property type="entry name" value="Glyas_Fos-R_dOase_dom"/>
</dbReference>
<name>A0A918VJU7_9SPHN</name>
<sequence length="140" mass="15152">MTDPRPAGSNFGMTYMFAKTFVADLEAMARFYEAVLGLIPFARHQDTMLGRPISEIMYQASYPGGPAFTMISYTDGNPPPPGEAVQGFVATDLAATCERAIAHGGTVPQPIREVPEYGIKVAFILDPEGHVIEVIEMIGQ</sequence>
<feature type="domain" description="VOC" evidence="1">
    <location>
        <begin position="12"/>
        <end position="137"/>
    </location>
</feature>
<comment type="caution">
    <text evidence="2">The sequence shown here is derived from an EMBL/GenBank/DDBJ whole genome shotgun (WGS) entry which is preliminary data.</text>
</comment>
<keyword evidence="3" id="KW-1185">Reference proteome</keyword>
<dbReference type="RefSeq" id="WP_189542486.1">
    <property type="nucleotide sequence ID" value="NZ_BMZD01000008.1"/>
</dbReference>
<dbReference type="SUPFAM" id="SSF54593">
    <property type="entry name" value="Glyoxalase/Bleomycin resistance protein/Dihydroxybiphenyl dioxygenase"/>
    <property type="match status" value="1"/>
</dbReference>
<organism evidence="2 3">
    <name type="scientific">Novosphingobium arvoryzae</name>
    <dbReference type="NCBI Taxonomy" id="1256514"/>
    <lineage>
        <taxon>Bacteria</taxon>
        <taxon>Pseudomonadati</taxon>
        <taxon>Pseudomonadota</taxon>
        <taxon>Alphaproteobacteria</taxon>
        <taxon>Sphingomonadales</taxon>
        <taxon>Sphingomonadaceae</taxon>
        <taxon>Novosphingobium</taxon>
    </lineage>
</organism>
<accession>A0A918VJU7</accession>
<reference evidence="2" key="1">
    <citation type="journal article" date="2014" name="Int. J. Syst. Evol. Microbiol.">
        <title>Complete genome sequence of Corynebacterium casei LMG S-19264T (=DSM 44701T), isolated from a smear-ripened cheese.</title>
        <authorList>
            <consortium name="US DOE Joint Genome Institute (JGI-PGF)"/>
            <person name="Walter F."/>
            <person name="Albersmeier A."/>
            <person name="Kalinowski J."/>
            <person name="Ruckert C."/>
        </authorList>
    </citation>
    <scope>NUCLEOTIDE SEQUENCE</scope>
    <source>
        <strain evidence="2">KCTC 32422</strain>
    </source>
</reference>
<evidence type="ECO:0000259" key="1">
    <source>
        <dbReference type="PROSITE" id="PS51819"/>
    </source>
</evidence>
<dbReference type="EMBL" id="BMZD01000008">
    <property type="protein sequence ID" value="GHA04873.1"/>
    <property type="molecule type" value="Genomic_DNA"/>
</dbReference>
<dbReference type="AlphaFoldDB" id="A0A918VJU7"/>
<proteinExistence type="predicted"/>